<dbReference type="PROSITE" id="PS50020">
    <property type="entry name" value="WW_DOMAIN_2"/>
    <property type="match status" value="4"/>
</dbReference>
<name>A0A8C2DH23_CYPCA</name>
<dbReference type="Gene3D" id="2.20.70.10">
    <property type="match status" value="3"/>
</dbReference>
<dbReference type="GO" id="GO:0005634">
    <property type="term" value="C:nucleus"/>
    <property type="evidence" value="ECO:0007669"/>
    <property type="project" value="UniProtKB-SubCell"/>
</dbReference>
<dbReference type="PROSITE" id="PS50237">
    <property type="entry name" value="HECT"/>
    <property type="match status" value="1"/>
</dbReference>
<keyword evidence="7" id="KW-0832">Ubl conjugation</keyword>
<comment type="subcellular location">
    <subcellularLocation>
        <location evidence="2">Nucleus</location>
    </subcellularLocation>
</comment>
<dbReference type="CDD" id="cd00078">
    <property type="entry name" value="HECTc"/>
    <property type="match status" value="1"/>
</dbReference>
<dbReference type="PIRSF" id="PIRSF001569">
    <property type="entry name" value="E3_ub_ligase_SMURF1"/>
    <property type="match status" value="1"/>
</dbReference>
<evidence type="ECO:0000256" key="6">
    <source>
        <dbReference type="ARBA" id="ARBA00022786"/>
    </source>
</evidence>
<dbReference type="AlphaFoldDB" id="A0A8C2DH23"/>
<dbReference type="SUPFAM" id="SSF56204">
    <property type="entry name" value="Hect, E3 ligase catalytic domain"/>
    <property type="match status" value="1"/>
</dbReference>
<dbReference type="FunFam" id="2.20.70.10:FF:000005">
    <property type="entry name" value="E3 ubiquitin-protein ligase"/>
    <property type="match status" value="1"/>
</dbReference>
<keyword evidence="6 9" id="KW-0833">Ubl conjugation pathway</keyword>
<evidence type="ECO:0000256" key="10">
    <source>
        <dbReference type="PIRSR" id="PIRSR001569-1"/>
    </source>
</evidence>
<organism evidence="16 17">
    <name type="scientific">Cyprinus carpio</name>
    <name type="common">Common carp</name>
    <dbReference type="NCBI Taxonomy" id="7962"/>
    <lineage>
        <taxon>Eukaryota</taxon>
        <taxon>Metazoa</taxon>
        <taxon>Chordata</taxon>
        <taxon>Craniata</taxon>
        <taxon>Vertebrata</taxon>
        <taxon>Euteleostomi</taxon>
        <taxon>Actinopterygii</taxon>
        <taxon>Neopterygii</taxon>
        <taxon>Teleostei</taxon>
        <taxon>Ostariophysi</taxon>
        <taxon>Cypriniformes</taxon>
        <taxon>Cyprinidae</taxon>
        <taxon>Cyprininae</taxon>
        <taxon>Cyprinus</taxon>
    </lineage>
</organism>
<dbReference type="Gene3D" id="3.30.2160.10">
    <property type="entry name" value="Hect, E3 ligase catalytic domain"/>
    <property type="match status" value="1"/>
</dbReference>
<feature type="domain" description="WW" evidence="14">
    <location>
        <begin position="323"/>
        <end position="356"/>
    </location>
</feature>
<dbReference type="FunFam" id="2.60.40.150:FF:000092">
    <property type="entry name" value="E3 ubiquitin-protein ligase"/>
    <property type="match status" value="1"/>
</dbReference>
<feature type="compositionally biased region" description="Polar residues" evidence="12">
    <location>
        <begin position="139"/>
        <end position="152"/>
    </location>
</feature>
<dbReference type="FunFam" id="3.30.2410.10:FF:000002">
    <property type="entry name" value="E3 ubiquitin-protein ligase HECW2"/>
    <property type="match status" value="1"/>
</dbReference>
<dbReference type="InterPro" id="IPR036020">
    <property type="entry name" value="WW_dom_sf"/>
</dbReference>
<feature type="compositionally biased region" description="Pro residues" evidence="12">
    <location>
        <begin position="181"/>
        <end position="190"/>
    </location>
</feature>
<evidence type="ECO:0000256" key="3">
    <source>
        <dbReference type="ARBA" id="ARBA00004906"/>
    </source>
</evidence>
<dbReference type="CDD" id="cd04021">
    <property type="entry name" value="C2_E3_ubiquitin_ligase"/>
    <property type="match status" value="1"/>
</dbReference>
<dbReference type="PROSITE" id="PS50004">
    <property type="entry name" value="C2"/>
    <property type="match status" value="1"/>
</dbReference>
<dbReference type="CDD" id="cd00201">
    <property type="entry name" value="WW"/>
    <property type="match status" value="4"/>
</dbReference>
<feature type="domain" description="WW" evidence="14">
    <location>
        <begin position="219"/>
        <end position="246"/>
    </location>
</feature>
<dbReference type="Pfam" id="PF00397">
    <property type="entry name" value="WW"/>
    <property type="match status" value="4"/>
</dbReference>
<dbReference type="FunFam" id="2.20.70.10:FF:000063">
    <property type="entry name" value="E3 ubiquitin-protein ligase NEDD4"/>
    <property type="match status" value="1"/>
</dbReference>
<dbReference type="UniPathway" id="UPA00143"/>
<evidence type="ECO:0000259" key="15">
    <source>
        <dbReference type="PROSITE" id="PS50237"/>
    </source>
</evidence>
<dbReference type="InterPro" id="IPR000008">
    <property type="entry name" value="C2_dom"/>
</dbReference>
<dbReference type="Gene3D" id="3.30.2410.10">
    <property type="entry name" value="Hect, E3 ligase catalytic domain"/>
    <property type="match status" value="1"/>
</dbReference>
<dbReference type="SUPFAM" id="SSF51045">
    <property type="entry name" value="WW domain"/>
    <property type="match status" value="4"/>
</dbReference>
<dbReference type="Gene3D" id="2.60.40.150">
    <property type="entry name" value="C2 domain"/>
    <property type="match status" value="1"/>
</dbReference>
<evidence type="ECO:0000259" key="14">
    <source>
        <dbReference type="PROSITE" id="PS50020"/>
    </source>
</evidence>
<evidence type="ECO:0000256" key="9">
    <source>
        <dbReference type="PIRNR" id="PIRNR001569"/>
    </source>
</evidence>
<evidence type="ECO:0000256" key="8">
    <source>
        <dbReference type="ARBA" id="ARBA00023242"/>
    </source>
</evidence>
<dbReference type="SMART" id="SM00239">
    <property type="entry name" value="C2"/>
    <property type="match status" value="1"/>
</dbReference>
<dbReference type="Proteomes" id="UP000694701">
    <property type="component" value="Unplaced"/>
</dbReference>
<evidence type="ECO:0000256" key="1">
    <source>
        <dbReference type="ARBA" id="ARBA00000885"/>
    </source>
</evidence>
<keyword evidence="8" id="KW-0539">Nucleus</keyword>
<dbReference type="Ensembl" id="ENSCCRT00020028646.1">
    <property type="protein sequence ID" value="ENSCCRP00020026147.1"/>
    <property type="gene ID" value="ENSCCRG00020007688.1"/>
</dbReference>
<evidence type="ECO:0000256" key="2">
    <source>
        <dbReference type="ARBA" id="ARBA00004123"/>
    </source>
</evidence>
<dbReference type="FunFam" id="2.20.70.10:FF:000009">
    <property type="entry name" value="E3 ubiquitin-protein ligase"/>
    <property type="match status" value="1"/>
</dbReference>
<feature type="domain" description="C2" evidence="13">
    <location>
        <begin position="1"/>
        <end position="105"/>
    </location>
</feature>
<evidence type="ECO:0000313" key="17">
    <source>
        <dbReference type="Proteomes" id="UP000694701"/>
    </source>
</evidence>
<feature type="active site" description="Glycyl thioester intermediate" evidence="10 11">
    <location>
        <position position="756"/>
    </location>
</feature>
<evidence type="ECO:0000259" key="13">
    <source>
        <dbReference type="PROSITE" id="PS50004"/>
    </source>
</evidence>
<comment type="pathway">
    <text evidence="3 9">Protein modification; protein ubiquitination.</text>
</comment>
<dbReference type="GO" id="GO:0070936">
    <property type="term" value="P:protein K48-linked ubiquitination"/>
    <property type="evidence" value="ECO:0007669"/>
    <property type="project" value="TreeGrafter"/>
</dbReference>
<dbReference type="SMART" id="SM00456">
    <property type="entry name" value="WW"/>
    <property type="match status" value="4"/>
</dbReference>
<reference evidence="16" key="1">
    <citation type="submission" date="2025-08" db="UniProtKB">
        <authorList>
            <consortium name="Ensembl"/>
        </authorList>
    </citation>
    <scope>IDENTIFICATION</scope>
</reference>
<dbReference type="FunFam" id="3.30.2160.10:FF:000003">
    <property type="entry name" value="E3 ubiquitin-protein ligase"/>
    <property type="match status" value="1"/>
</dbReference>
<sequence>FNGHTMKAQLQITVLSAKLRDSKKNWFGPSPYVEVCVDGQSKKTEKCTNTHSPKWKQSLTVIVTPFSKLVFRVWSHQTLKSDILLGMATLEVSETLKANNMKICEVVQTLQLSSDREHSELVGDLSVCLDGLQVDPETFTSEEQNRDSSPSSDIADEAPLPNGHAVGSPGSASPSAGALRPPRPSRPQRPPASSHKPTSSTGKERYQRSHILNSHTTYWEQRVDHNDRVYYVDHIEKRTTWERPEPLPPGWERRLDPMGRVYFVDHVNRTTTWQRPTDESVRNYEEWQNQRSQLQGAMHRFNQRFIYGEQLAPTANKEFDPLGPLPPGWEKRTDSNRRMYFVHHPTRSTQWEDPRTQGLLNEKPLPEGWEMRFTVDGIPYFVDHNRKTTTYIDPRTGKSSLENGPQITYVRDFKAKVHYFRFWCQQLAMPQHIKIHVSRKTLFEDSFQQIMSCHPQDLRRRLWIIFPGEEGLDYGGVAREWFFLLSHEVLNPMYCLFEYAGKDNYCLQINPASFINPDHLKYFKFIGRFIAMALFHGKFIDTGFSLPFYKRILNKPLALKDLESIDPEFYNSLIWIKDNNIEDCGLEMFFSVDKEILGEVTTHELKPDGGNIQVTEENKEEYIRLVAEWRLSRGVEEQTQAFLEGFNEVLPQQYLQYFDAKELEVMLCGMQEIDLGDWQRNTIYRHYARSSKQIVWFWQFVKEIDNEKRMRLLQFVTGTCRLPVGGFADLMGSNGPQKFCVEKVGKENWLPRSHTCFNRLDLPPYKSYEQLKEKLLFAIEETEGFGQE</sequence>
<accession>A0A8C2DH23</accession>
<protein>
    <recommendedName>
        <fullName evidence="9">E3 ubiquitin-protein ligase</fullName>
        <ecNumber evidence="9">2.3.2.26</ecNumber>
    </recommendedName>
</protein>
<dbReference type="InterPro" id="IPR050409">
    <property type="entry name" value="E3_ubiq-protein_ligase"/>
</dbReference>
<dbReference type="GO" id="GO:0043161">
    <property type="term" value="P:proteasome-mediated ubiquitin-dependent protein catabolic process"/>
    <property type="evidence" value="ECO:0007669"/>
    <property type="project" value="TreeGrafter"/>
</dbReference>
<dbReference type="InterPro" id="IPR035892">
    <property type="entry name" value="C2_domain_sf"/>
</dbReference>
<dbReference type="SUPFAM" id="SSF49562">
    <property type="entry name" value="C2 domain (Calcium/lipid-binding domain, CaLB)"/>
    <property type="match status" value="1"/>
</dbReference>
<dbReference type="FunFam" id="3.90.1750.10:FF:000002">
    <property type="entry name" value="E3 ubiquitin-protein ligase"/>
    <property type="match status" value="1"/>
</dbReference>
<dbReference type="InterPro" id="IPR001202">
    <property type="entry name" value="WW_dom"/>
</dbReference>
<feature type="compositionally biased region" description="Low complexity" evidence="12">
    <location>
        <begin position="167"/>
        <end position="180"/>
    </location>
</feature>
<dbReference type="InterPro" id="IPR035983">
    <property type="entry name" value="Hect_E3_ubiquitin_ligase"/>
</dbReference>
<feature type="domain" description="WW" evidence="14">
    <location>
        <begin position="245"/>
        <end position="278"/>
    </location>
</feature>
<dbReference type="PROSITE" id="PS01159">
    <property type="entry name" value="WW_DOMAIN_1"/>
    <property type="match status" value="4"/>
</dbReference>
<feature type="region of interest" description="Disordered" evidence="12">
    <location>
        <begin position="139"/>
        <end position="208"/>
    </location>
</feature>
<feature type="domain" description="WW" evidence="14">
    <location>
        <begin position="363"/>
        <end position="396"/>
    </location>
</feature>
<dbReference type="PANTHER" id="PTHR11254">
    <property type="entry name" value="HECT DOMAIN UBIQUITIN-PROTEIN LIGASE"/>
    <property type="match status" value="1"/>
</dbReference>
<evidence type="ECO:0000256" key="11">
    <source>
        <dbReference type="PROSITE-ProRule" id="PRU00104"/>
    </source>
</evidence>
<dbReference type="SMART" id="SM00119">
    <property type="entry name" value="HECTc"/>
    <property type="match status" value="1"/>
</dbReference>
<evidence type="ECO:0000256" key="12">
    <source>
        <dbReference type="SAM" id="MobiDB-lite"/>
    </source>
</evidence>
<dbReference type="GO" id="GO:0061630">
    <property type="term" value="F:ubiquitin protein ligase activity"/>
    <property type="evidence" value="ECO:0007669"/>
    <property type="project" value="UniProtKB-EC"/>
</dbReference>
<dbReference type="GO" id="GO:0070534">
    <property type="term" value="P:protein K63-linked ubiquitination"/>
    <property type="evidence" value="ECO:0007669"/>
    <property type="project" value="TreeGrafter"/>
</dbReference>
<keyword evidence="5" id="KW-0677">Repeat</keyword>
<evidence type="ECO:0000256" key="5">
    <source>
        <dbReference type="ARBA" id="ARBA00022737"/>
    </source>
</evidence>
<comment type="catalytic activity">
    <reaction evidence="1 9">
        <text>S-ubiquitinyl-[E2 ubiquitin-conjugating enzyme]-L-cysteine + [acceptor protein]-L-lysine = [E2 ubiquitin-conjugating enzyme]-L-cysteine + N(6)-ubiquitinyl-[acceptor protein]-L-lysine.</text>
        <dbReference type="EC" id="2.3.2.26"/>
    </reaction>
</comment>
<dbReference type="Pfam" id="PF00168">
    <property type="entry name" value="C2"/>
    <property type="match status" value="1"/>
</dbReference>
<dbReference type="Gene3D" id="3.90.1750.10">
    <property type="entry name" value="Hect, E3 ligase catalytic domains"/>
    <property type="match status" value="1"/>
</dbReference>
<proteinExistence type="predicted"/>
<dbReference type="GO" id="GO:0005737">
    <property type="term" value="C:cytoplasm"/>
    <property type="evidence" value="ECO:0007669"/>
    <property type="project" value="UniProtKB-ARBA"/>
</dbReference>
<dbReference type="EC" id="2.3.2.26" evidence="9"/>
<evidence type="ECO:0000313" key="16">
    <source>
        <dbReference type="Ensembl" id="ENSCCRP00020026147.1"/>
    </source>
</evidence>
<keyword evidence="4 9" id="KW-0808">Transferase</keyword>
<evidence type="ECO:0000256" key="7">
    <source>
        <dbReference type="ARBA" id="ARBA00022843"/>
    </source>
</evidence>
<dbReference type="InterPro" id="IPR024928">
    <property type="entry name" value="E3_ub_ligase_SMURF1"/>
</dbReference>
<dbReference type="InterPro" id="IPR000569">
    <property type="entry name" value="HECT_dom"/>
</dbReference>
<evidence type="ECO:0000256" key="4">
    <source>
        <dbReference type="ARBA" id="ARBA00022679"/>
    </source>
</evidence>
<dbReference type="Pfam" id="PF00632">
    <property type="entry name" value="HECT"/>
    <property type="match status" value="1"/>
</dbReference>
<dbReference type="PANTHER" id="PTHR11254:SF66">
    <property type="entry name" value="E3 UBIQUITIN-PROTEIN LIGASE ITCHY HOMOLOG"/>
    <property type="match status" value="1"/>
</dbReference>
<feature type="domain" description="HECT" evidence="15">
    <location>
        <begin position="454"/>
        <end position="788"/>
    </location>
</feature>
<dbReference type="GO" id="GO:0035519">
    <property type="term" value="P:protein K29-linked ubiquitination"/>
    <property type="evidence" value="ECO:0007669"/>
    <property type="project" value="TreeGrafter"/>
</dbReference>